<reference evidence="2 3" key="1">
    <citation type="journal article" date="2021" name="Elife">
        <title>Chloroplast acquisition without the gene transfer in kleptoplastic sea slugs, Plakobranchus ocellatus.</title>
        <authorList>
            <person name="Maeda T."/>
            <person name="Takahashi S."/>
            <person name="Yoshida T."/>
            <person name="Shimamura S."/>
            <person name="Takaki Y."/>
            <person name="Nagai Y."/>
            <person name="Toyoda A."/>
            <person name="Suzuki Y."/>
            <person name="Arimoto A."/>
            <person name="Ishii H."/>
            <person name="Satoh N."/>
            <person name="Nishiyama T."/>
            <person name="Hasebe M."/>
            <person name="Maruyama T."/>
            <person name="Minagawa J."/>
            <person name="Obokata J."/>
            <person name="Shigenobu S."/>
        </authorList>
    </citation>
    <scope>NUCLEOTIDE SEQUENCE [LARGE SCALE GENOMIC DNA]</scope>
</reference>
<comment type="caution">
    <text evidence="2">The sequence shown here is derived from an EMBL/GenBank/DDBJ whole genome shotgun (WGS) entry which is preliminary data.</text>
</comment>
<name>A0AAV4E2U0_9GAST</name>
<organism evidence="2 3">
    <name type="scientific">Plakobranchus ocellatus</name>
    <dbReference type="NCBI Taxonomy" id="259542"/>
    <lineage>
        <taxon>Eukaryota</taxon>
        <taxon>Metazoa</taxon>
        <taxon>Spiralia</taxon>
        <taxon>Lophotrochozoa</taxon>
        <taxon>Mollusca</taxon>
        <taxon>Gastropoda</taxon>
        <taxon>Heterobranchia</taxon>
        <taxon>Euthyneura</taxon>
        <taxon>Panpulmonata</taxon>
        <taxon>Sacoglossa</taxon>
        <taxon>Placobranchoidea</taxon>
        <taxon>Plakobranchidae</taxon>
        <taxon>Plakobranchus</taxon>
    </lineage>
</organism>
<dbReference type="Proteomes" id="UP000735302">
    <property type="component" value="Unassembled WGS sequence"/>
</dbReference>
<protein>
    <submittedName>
        <fullName evidence="2">Uncharacterized protein</fullName>
    </submittedName>
</protein>
<evidence type="ECO:0000313" key="2">
    <source>
        <dbReference type="EMBL" id="GFO50572.1"/>
    </source>
</evidence>
<proteinExistence type="predicted"/>
<gene>
    <name evidence="2" type="ORF">PoB_007707700</name>
</gene>
<accession>A0AAV4E2U0</accession>
<evidence type="ECO:0000256" key="1">
    <source>
        <dbReference type="SAM" id="MobiDB-lite"/>
    </source>
</evidence>
<feature type="region of interest" description="Disordered" evidence="1">
    <location>
        <begin position="1"/>
        <end position="23"/>
    </location>
</feature>
<dbReference type="EMBL" id="BLXT01008617">
    <property type="protein sequence ID" value="GFO50572.1"/>
    <property type="molecule type" value="Genomic_DNA"/>
</dbReference>
<evidence type="ECO:0000313" key="3">
    <source>
        <dbReference type="Proteomes" id="UP000735302"/>
    </source>
</evidence>
<dbReference type="AlphaFoldDB" id="A0AAV4E2U0"/>
<sequence>MTLASKYSSIVEPRVRSQSVPPRQKPEMFTLHFISRGVGGTVVSESTLRSAGTSVAGSSPATGSLA</sequence>
<keyword evidence="3" id="KW-1185">Reference proteome</keyword>